<dbReference type="Pfam" id="PF00702">
    <property type="entry name" value="Hydrolase"/>
    <property type="match status" value="1"/>
</dbReference>
<proteinExistence type="inferred from homology"/>
<feature type="region of interest" description="Disordered" evidence="10">
    <location>
        <begin position="363"/>
        <end position="383"/>
    </location>
</feature>
<feature type="binding site" evidence="8">
    <location>
        <position position="24"/>
    </location>
    <ligand>
        <name>Mg(2+)</name>
        <dbReference type="ChEBI" id="CHEBI:18420"/>
    </ligand>
</feature>
<feature type="binding site" evidence="8">
    <location>
        <position position="189"/>
    </location>
    <ligand>
        <name>substrate</name>
    </ligand>
</feature>
<evidence type="ECO:0000313" key="11">
    <source>
        <dbReference type="EMBL" id="KAL3398015.1"/>
    </source>
</evidence>
<keyword evidence="4 8" id="KW-0378">Hydrolase</keyword>
<keyword evidence="1 8" id="KW-0963">Cytoplasm</keyword>
<comment type="subcellular location">
    <subcellularLocation>
        <location evidence="8">Cytoplasm</location>
    </subcellularLocation>
    <subcellularLocation>
        <location evidence="8">Nucleus</location>
    </subcellularLocation>
</comment>
<dbReference type="NCBIfam" id="TIGR01549">
    <property type="entry name" value="HAD-SF-IA-v1"/>
    <property type="match status" value="1"/>
</dbReference>
<evidence type="ECO:0000256" key="8">
    <source>
        <dbReference type="HAMAP-Rule" id="MF_03117"/>
    </source>
</evidence>
<dbReference type="InterPro" id="IPR036412">
    <property type="entry name" value="HAD-like_sf"/>
</dbReference>
<evidence type="ECO:0000256" key="2">
    <source>
        <dbReference type="ARBA" id="ARBA00022605"/>
    </source>
</evidence>
<dbReference type="Gene3D" id="3.40.50.1000">
    <property type="entry name" value="HAD superfamily/HAD-like"/>
    <property type="match status" value="1"/>
</dbReference>
<reference evidence="11 12" key="1">
    <citation type="journal article" date="2024" name="bioRxiv">
        <title>A reference genome for Trichogramma kaykai: A tiny desert-dwelling parasitoid wasp with competing sex-ratio distorters.</title>
        <authorList>
            <person name="Culotta J."/>
            <person name="Lindsey A.R."/>
        </authorList>
    </citation>
    <scope>NUCLEOTIDE SEQUENCE [LARGE SCALE GENOMIC DNA]</scope>
    <source>
        <strain evidence="11 12">KSX58</strain>
    </source>
</reference>
<comment type="caution">
    <text evidence="11">The sequence shown here is derived from an EMBL/GenBank/DDBJ whole genome shotgun (WGS) entry which is preliminary data.</text>
</comment>
<feature type="region of interest" description="Disordered" evidence="10">
    <location>
        <begin position="435"/>
        <end position="486"/>
    </location>
</feature>
<dbReference type="CDD" id="cd01629">
    <property type="entry name" value="HAD_EP"/>
    <property type="match status" value="1"/>
</dbReference>
<dbReference type="GO" id="GO:0005737">
    <property type="term" value="C:cytoplasm"/>
    <property type="evidence" value="ECO:0007669"/>
    <property type="project" value="UniProtKB-SubCell"/>
</dbReference>
<keyword evidence="5 8" id="KW-0460">Magnesium</keyword>
<evidence type="ECO:0000256" key="3">
    <source>
        <dbReference type="ARBA" id="ARBA00022723"/>
    </source>
</evidence>
<evidence type="ECO:0000256" key="9">
    <source>
        <dbReference type="SAM" id="Coils"/>
    </source>
</evidence>
<dbReference type="GO" id="GO:0005634">
    <property type="term" value="C:nucleus"/>
    <property type="evidence" value="ECO:0007669"/>
    <property type="project" value="UniProtKB-SubCell"/>
</dbReference>
<dbReference type="InterPro" id="IPR023943">
    <property type="entry name" value="Enolase-ppase_E1"/>
</dbReference>
<dbReference type="EMBL" id="JBJJXI010000060">
    <property type="protein sequence ID" value="KAL3398015.1"/>
    <property type="molecule type" value="Genomic_DNA"/>
</dbReference>
<keyword evidence="9" id="KW-0175">Coiled coil</keyword>
<evidence type="ECO:0000256" key="5">
    <source>
        <dbReference type="ARBA" id="ARBA00022842"/>
    </source>
</evidence>
<dbReference type="Gene3D" id="1.10.720.60">
    <property type="match status" value="1"/>
</dbReference>
<comment type="subunit">
    <text evidence="8">Monomer.</text>
</comment>
<sequence>MAGEKRNATEAEETLRQETAILLDIEGTTSSISFVKDTLFPYIRECLKKHVDEKWDSEEFKDDFMKLNAQAKEDEQKKVDGFVSIKEGTEEEAKESLIKNVLWQMDNDRKTEALKQLQGNIWKVAHKSIKGHVYDDVPKAFEEWTKAGKKLYIYSSGSVQAQKLLFGDSTHGDLLKFINGYFDTSIGPKQEADSYKKILEKINCKASEVLFLTDAVKEAEAAITAGLSVVIVVRKGNVELTDEEMEKFKSIESFDEISFELGNKRPKIENESTVQLEQKIESIDGVEKKDDTKKNFDSTLKSDEAMDTTEGTAMEDTASLTVNIARNQNEELKEKMSEEVVEKMNIDSAVEIKETLVEKKLENGGDEKENAKSKKEELSECSEKLTNVQSIAEKLDAEKSMGEKITKLQSEEVNTEKNVDIDDLHVNEKLNYDVEKPVNKEEENQIIIPDETSEETTEKKTAAGTEEPVKETDVSLQEVSNSKKESSIIVESKVVDGIVKKDLAEITDLKKPVDVEKADNKAENQLKPEITSNKTAEEILEIKGDVTKEDAAKTENEINKINEKNFENEGKKKLNGTTTNGDVTKIDDKNGVCGKTELVETDEAIKLKKSVADGAGEPEIVNHPIVAATS</sequence>
<keyword evidence="3 8" id="KW-0479">Metal-binding</keyword>
<dbReference type="GO" id="GO:0000287">
    <property type="term" value="F:magnesium ion binding"/>
    <property type="evidence" value="ECO:0007669"/>
    <property type="project" value="UniProtKB-UniRule"/>
</dbReference>
<comment type="catalytic activity">
    <reaction evidence="8">
        <text>5-methylsulfanyl-2,3-dioxopentyl phosphate + H2O = 1,2-dihydroxy-5-(methylsulfanyl)pent-1-en-3-one + phosphate</text>
        <dbReference type="Rhea" id="RHEA:21700"/>
        <dbReference type="ChEBI" id="CHEBI:15377"/>
        <dbReference type="ChEBI" id="CHEBI:43474"/>
        <dbReference type="ChEBI" id="CHEBI:49252"/>
        <dbReference type="ChEBI" id="CHEBI:58828"/>
        <dbReference type="EC" id="3.1.3.77"/>
    </reaction>
</comment>
<comment type="pathway">
    <text evidence="8">Amino-acid biosynthesis; L-methionine biosynthesis via salvage pathway; L-methionine from S-methyl-5-thio-alpha-D-ribose 1-phosphate: step 4/6.</text>
</comment>
<dbReference type="FunFam" id="3.40.50.1000:FF:000079">
    <property type="entry name" value="Enolase-phosphatase E1"/>
    <property type="match status" value="1"/>
</dbReference>
<keyword evidence="12" id="KW-1185">Reference proteome</keyword>
<dbReference type="InterPro" id="IPR027511">
    <property type="entry name" value="ENOPH1_eukaryotes"/>
</dbReference>
<dbReference type="EC" id="3.1.3.77" evidence="8"/>
<keyword evidence="6 8" id="KW-0486">Methionine biosynthesis</keyword>
<evidence type="ECO:0000313" key="12">
    <source>
        <dbReference type="Proteomes" id="UP001627154"/>
    </source>
</evidence>
<dbReference type="SFLD" id="SFLDF00044">
    <property type="entry name" value="enolase-phosphatase"/>
    <property type="match status" value="1"/>
</dbReference>
<evidence type="ECO:0000256" key="7">
    <source>
        <dbReference type="ARBA" id="ARBA00023242"/>
    </source>
</evidence>
<gene>
    <name evidence="11" type="ORF">TKK_008244</name>
</gene>
<dbReference type="AlphaFoldDB" id="A0ABD2WYN9"/>
<comment type="function">
    <text evidence="8">Bifunctional enzyme that catalyzes the enolization of 2,3-diketo-5-methylthiopentyl-1-phosphate (DK-MTP-1-P) into the intermediate 2-hydroxy-3-keto-5-methylthiopentenyl-1-phosphate (HK-MTPenyl-1-P), which is then dephosphorylated to form the acireductone 1,2-dihydroxy-3-keto-5-methylthiopentene (DHK-MTPene).</text>
</comment>
<feature type="binding site" evidence="8">
    <location>
        <begin position="155"/>
        <end position="156"/>
    </location>
    <ligand>
        <name>substrate</name>
    </ligand>
</feature>
<dbReference type="Proteomes" id="UP001627154">
    <property type="component" value="Unassembled WGS sequence"/>
</dbReference>
<keyword evidence="2 8" id="KW-0028">Amino-acid biosynthesis</keyword>
<feature type="binding site" evidence="8">
    <location>
        <position position="26"/>
    </location>
    <ligand>
        <name>Mg(2+)</name>
        <dbReference type="ChEBI" id="CHEBI:18420"/>
    </ligand>
</feature>
<dbReference type="SFLD" id="SFLDS00003">
    <property type="entry name" value="Haloacid_Dehalogenase"/>
    <property type="match status" value="1"/>
</dbReference>
<dbReference type="InterPro" id="IPR023214">
    <property type="entry name" value="HAD_sf"/>
</dbReference>
<accession>A0ABD2WYN9</accession>
<feature type="compositionally biased region" description="Basic and acidic residues" evidence="10">
    <location>
        <begin position="456"/>
        <end position="473"/>
    </location>
</feature>
<dbReference type="SFLD" id="SFLDG01133">
    <property type="entry name" value="C1.5.4:_Enolase-phosphatase_Li"/>
    <property type="match status" value="1"/>
</dbReference>
<feature type="binding site" evidence="8">
    <location>
        <position position="214"/>
    </location>
    <ligand>
        <name>Mg(2+)</name>
        <dbReference type="ChEBI" id="CHEBI:18420"/>
    </ligand>
</feature>
<dbReference type="GO" id="GO:0043874">
    <property type="term" value="F:acireductone synthase activity"/>
    <property type="evidence" value="ECO:0007669"/>
    <property type="project" value="UniProtKB-EC"/>
</dbReference>
<dbReference type="GO" id="GO:0019509">
    <property type="term" value="P:L-methionine salvage from methylthioadenosine"/>
    <property type="evidence" value="ECO:0007669"/>
    <property type="project" value="UniProtKB-UniRule"/>
</dbReference>
<dbReference type="NCBIfam" id="TIGR01691">
    <property type="entry name" value="enolase-ppase"/>
    <property type="match status" value="1"/>
</dbReference>
<protein>
    <recommendedName>
        <fullName evidence="8">Enolase-phosphatase E1</fullName>
        <ecNumber evidence="8">3.1.3.77</ecNumber>
    </recommendedName>
    <alternativeName>
        <fullName evidence="8">2,3-diketo-5-methylthio-1-phosphopentane phosphatase</fullName>
    </alternativeName>
</protein>
<comment type="cofactor">
    <cofactor evidence="8">
        <name>Mg(2+)</name>
        <dbReference type="ChEBI" id="CHEBI:18420"/>
    </cofactor>
    <text evidence="8">Binds 1 Mg(2+) ion per subunit.</text>
</comment>
<comment type="similarity">
    <text evidence="8">Belongs to the HAD-like hydrolase superfamily. MasA/MtnC family.</text>
</comment>
<evidence type="ECO:0000256" key="1">
    <source>
        <dbReference type="ARBA" id="ARBA00022490"/>
    </source>
</evidence>
<dbReference type="SFLD" id="SFLDG01129">
    <property type="entry name" value="C1.5:_HAD__Beta-PGM__Phosphata"/>
    <property type="match status" value="1"/>
</dbReference>
<evidence type="ECO:0000256" key="4">
    <source>
        <dbReference type="ARBA" id="ARBA00022801"/>
    </source>
</evidence>
<name>A0ABD2WYN9_9HYME</name>
<feature type="coiled-coil region" evidence="9">
    <location>
        <begin position="315"/>
        <end position="342"/>
    </location>
</feature>
<evidence type="ECO:0000256" key="10">
    <source>
        <dbReference type="SAM" id="MobiDB-lite"/>
    </source>
</evidence>
<dbReference type="InterPro" id="IPR006439">
    <property type="entry name" value="HAD-SF_hydro_IA"/>
</dbReference>
<dbReference type="SUPFAM" id="SSF56784">
    <property type="entry name" value="HAD-like"/>
    <property type="match status" value="1"/>
</dbReference>
<dbReference type="HAMAP" id="MF_03117">
    <property type="entry name" value="Salvage_MtnC_euk"/>
    <property type="match status" value="1"/>
</dbReference>
<dbReference type="PANTHER" id="PTHR20371:SF1">
    <property type="entry name" value="ENOLASE-PHOSPHATASE E1"/>
    <property type="match status" value="1"/>
</dbReference>
<dbReference type="PANTHER" id="PTHR20371">
    <property type="entry name" value="ENOLASE-PHOSPHATASE E1"/>
    <property type="match status" value="1"/>
</dbReference>
<evidence type="ECO:0000256" key="6">
    <source>
        <dbReference type="ARBA" id="ARBA00023167"/>
    </source>
</evidence>
<organism evidence="11 12">
    <name type="scientific">Trichogramma kaykai</name>
    <dbReference type="NCBI Taxonomy" id="54128"/>
    <lineage>
        <taxon>Eukaryota</taxon>
        <taxon>Metazoa</taxon>
        <taxon>Ecdysozoa</taxon>
        <taxon>Arthropoda</taxon>
        <taxon>Hexapoda</taxon>
        <taxon>Insecta</taxon>
        <taxon>Pterygota</taxon>
        <taxon>Neoptera</taxon>
        <taxon>Endopterygota</taxon>
        <taxon>Hymenoptera</taxon>
        <taxon>Apocrita</taxon>
        <taxon>Proctotrupomorpha</taxon>
        <taxon>Chalcidoidea</taxon>
        <taxon>Trichogrammatidae</taxon>
        <taxon>Trichogramma</taxon>
    </lineage>
</organism>
<keyword evidence="7 8" id="KW-0539">Nucleus</keyword>
<comment type="pathway">
    <text evidence="8">Amino-acid biosynthesis; L-methionine biosynthesis via salvage pathway; L-methionine from S-methyl-5-thio-alpha-D-ribose 1-phosphate: step 3/6.</text>
</comment>